<proteinExistence type="predicted"/>
<dbReference type="Proteomes" id="UP000594260">
    <property type="component" value="Unplaced"/>
</dbReference>
<feature type="compositionally biased region" description="Polar residues" evidence="1">
    <location>
        <begin position="404"/>
        <end position="417"/>
    </location>
</feature>
<dbReference type="KEGG" id="vde:111249297"/>
<evidence type="ECO:0000256" key="1">
    <source>
        <dbReference type="SAM" id="MobiDB-lite"/>
    </source>
</evidence>
<evidence type="ECO:0000313" key="3">
    <source>
        <dbReference type="EnsemblMetazoa" id="XP_022658707"/>
    </source>
</evidence>
<dbReference type="InParanoid" id="A0A7M7K0W6"/>
<dbReference type="InterPro" id="IPR011705">
    <property type="entry name" value="BACK"/>
</dbReference>
<dbReference type="OrthoDB" id="6513958at2759"/>
<name>A0A7M7K0W6_VARDE</name>
<dbReference type="GeneID" id="111249297"/>
<dbReference type="InterPro" id="IPR011333">
    <property type="entry name" value="SKP1/BTB/POZ_sf"/>
</dbReference>
<organism evidence="3 4">
    <name type="scientific">Varroa destructor</name>
    <name type="common">Honeybee mite</name>
    <dbReference type="NCBI Taxonomy" id="109461"/>
    <lineage>
        <taxon>Eukaryota</taxon>
        <taxon>Metazoa</taxon>
        <taxon>Ecdysozoa</taxon>
        <taxon>Arthropoda</taxon>
        <taxon>Chelicerata</taxon>
        <taxon>Arachnida</taxon>
        <taxon>Acari</taxon>
        <taxon>Parasitiformes</taxon>
        <taxon>Mesostigmata</taxon>
        <taxon>Gamasina</taxon>
        <taxon>Dermanyssoidea</taxon>
        <taxon>Varroidae</taxon>
        <taxon>Varroa</taxon>
    </lineage>
</organism>
<feature type="region of interest" description="Disordered" evidence="1">
    <location>
        <begin position="248"/>
        <end position="294"/>
    </location>
</feature>
<dbReference type="EnsemblMetazoa" id="XM_022802972">
    <property type="protein sequence ID" value="XP_022658707"/>
    <property type="gene ID" value="LOC111249297"/>
</dbReference>
<dbReference type="Gene3D" id="1.25.40.420">
    <property type="match status" value="1"/>
</dbReference>
<reference evidence="3" key="1">
    <citation type="submission" date="2021-01" db="UniProtKB">
        <authorList>
            <consortium name="EnsemblMetazoa"/>
        </authorList>
    </citation>
    <scope>IDENTIFICATION</scope>
</reference>
<accession>A0A7M7K0W6</accession>
<dbReference type="AlphaFoldDB" id="A0A7M7K0W6"/>
<dbReference type="SUPFAM" id="SSF54695">
    <property type="entry name" value="POZ domain"/>
    <property type="match status" value="1"/>
</dbReference>
<protein>
    <recommendedName>
        <fullName evidence="2">BACK domain-containing protein</fullName>
    </recommendedName>
</protein>
<dbReference type="Gene3D" id="3.30.710.10">
    <property type="entry name" value="Potassium Channel Kv1.1, Chain A"/>
    <property type="match status" value="1"/>
</dbReference>
<evidence type="ECO:0000259" key="2">
    <source>
        <dbReference type="Pfam" id="PF07707"/>
    </source>
</evidence>
<feature type="region of interest" description="Disordered" evidence="1">
    <location>
        <begin position="399"/>
        <end position="421"/>
    </location>
</feature>
<feature type="compositionally biased region" description="Basic and acidic residues" evidence="1">
    <location>
        <begin position="433"/>
        <end position="444"/>
    </location>
</feature>
<feature type="domain" description="BACK" evidence="2">
    <location>
        <begin position="128"/>
        <end position="196"/>
    </location>
</feature>
<sequence>MDSRKSITLVRTGKREFVFPTALLRKTCTKLKARLPEDEGNVTYVDLTGVDGSVFEVLTQYLRTGELPELTIQNVIDVYCSATDLGIGKLEKKCRNHVFRLMSAEEQGLILLTEIEKCDLGPKEEMAIMEHLSRRFGRVVNSTSYLQLTIEQVKKLLGYLSIRKIYGPDVLYRAAMRWLHADCRVRQQFTEEILNAAGLNKAGGLSSTLVLSICPTIAKEVTYTTAGDFETATKSLHGKHRKPVEVACNGRSTGNANVAPSKIPRSTSKSKELITGQHPEYSSEDGTEHSVKRRRHKKLINRGKGVNCDTATRDKINLIRNVGDRIKKLVKPTSEVRSKGTLRSLKVSAPPPIKIEGSRKISPVLPVSGEAKRNKECNMMVMAPSNTSAARVSFVEKKSRRSKQSLTHQGLPNSCRQQGDHFRSSCGHCRCYKEPRSRHPDEKHHLIRTTSKTMTRAPPPSIESLNKTCLKSILKRSKITGSKGKSRKNSKRRHHRVILSDISPAPFASSISSQDSYNKLTCSRSDRKRHLWQAKIDPQHDIK</sequence>
<evidence type="ECO:0000313" key="4">
    <source>
        <dbReference type="Proteomes" id="UP000594260"/>
    </source>
</evidence>
<dbReference type="RefSeq" id="XP_022658707.1">
    <property type="nucleotide sequence ID" value="XM_022802972.1"/>
</dbReference>
<feature type="region of interest" description="Disordered" evidence="1">
    <location>
        <begin position="476"/>
        <end position="501"/>
    </location>
</feature>
<feature type="region of interest" description="Disordered" evidence="1">
    <location>
        <begin position="433"/>
        <end position="464"/>
    </location>
</feature>
<feature type="compositionally biased region" description="Basic residues" evidence="1">
    <location>
        <begin position="476"/>
        <end position="497"/>
    </location>
</feature>
<dbReference type="Pfam" id="PF07707">
    <property type="entry name" value="BACK"/>
    <property type="match status" value="1"/>
</dbReference>
<keyword evidence="4" id="KW-1185">Reference proteome</keyword>